<organism evidence="1 2">
    <name type="scientific">Entomophthora muscae</name>
    <dbReference type="NCBI Taxonomy" id="34485"/>
    <lineage>
        <taxon>Eukaryota</taxon>
        <taxon>Fungi</taxon>
        <taxon>Fungi incertae sedis</taxon>
        <taxon>Zoopagomycota</taxon>
        <taxon>Entomophthoromycotina</taxon>
        <taxon>Entomophthoromycetes</taxon>
        <taxon>Entomophthorales</taxon>
        <taxon>Entomophthoraceae</taxon>
        <taxon>Entomophthora</taxon>
    </lineage>
</organism>
<gene>
    <name evidence="1" type="ORF">DSO57_1012375</name>
</gene>
<comment type="caution">
    <text evidence="1">The sequence shown here is derived from an EMBL/GenBank/DDBJ whole genome shotgun (WGS) entry which is preliminary data.</text>
</comment>
<sequence>MRAITFAEEGKLGRSPVPHLMQELTWDCGLACAGMVLRALGAYSVTLPSLKEQVASSTVWTIDLCYLIAHHAPDADFTYYTSFLGANPDHVKGAQYYSDVTANDLLRVDRMFALARRHSISIIRMVFPLDDFKRFLLQRSFAIIVLVNAELLQCECCSNTSSAKVCRVPSLGVISQALCWRTYYPTIEYAGHYIVLIGYEPSSDCFIYRDPAARAHFCMISASKFEVARRFLGTDDDCIVIKL</sequence>
<protein>
    <submittedName>
        <fullName evidence="1">Uncharacterized protein</fullName>
    </submittedName>
</protein>
<evidence type="ECO:0000313" key="1">
    <source>
        <dbReference type="EMBL" id="KAJ9073838.1"/>
    </source>
</evidence>
<name>A0ACC2TGP3_9FUNG</name>
<keyword evidence="2" id="KW-1185">Reference proteome</keyword>
<reference evidence="1" key="1">
    <citation type="submission" date="2022-04" db="EMBL/GenBank/DDBJ databases">
        <title>Genome of the entomopathogenic fungus Entomophthora muscae.</title>
        <authorList>
            <person name="Elya C."/>
            <person name="Lovett B.R."/>
            <person name="Lee E."/>
            <person name="Macias A.M."/>
            <person name="Hajek A.E."/>
            <person name="De Bivort B.L."/>
            <person name="Kasson M.T."/>
            <person name="De Fine Licht H.H."/>
            <person name="Stajich J.E."/>
        </authorList>
    </citation>
    <scope>NUCLEOTIDE SEQUENCE</scope>
    <source>
        <strain evidence="1">Berkeley</strain>
    </source>
</reference>
<proteinExistence type="predicted"/>
<dbReference type="Proteomes" id="UP001165960">
    <property type="component" value="Unassembled WGS sequence"/>
</dbReference>
<dbReference type="EMBL" id="QTSX02002884">
    <property type="protein sequence ID" value="KAJ9073838.1"/>
    <property type="molecule type" value="Genomic_DNA"/>
</dbReference>
<accession>A0ACC2TGP3</accession>
<evidence type="ECO:0000313" key="2">
    <source>
        <dbReference type="Proteomes" id="UP001165960"/>
    </source>
</evidence>